<dbReference type="Proteomes" id="UP000001554">
    <property type="component" value="Chromosome 7"/>
</dbReference>
<evidence type="ECO:0000313" key="3">
    <source>
        <dbReference type="RefSeq" id="XP_035681970.1"/>
    </source>
</evidence>
<proteinExistence type="predicted"/>
<dbReference type="PANTHER" id="PTHR28601:SF1">
    <property type="entry name" value="COILED-COIL DOMAIN-CONTAINING PROTEIN 24"/>
    <property type="match status" value="1"/>
</dbReference>
<dbReference type="AlphaFoldDB" id="A0A9J7LHT2"/>
<dbReference type="GeneID" id="118419612"/>
<organism evidence="2 3">
    <name type="scientific">Branchiostoma floridae</name>
    <name type="common">Florida lancelet</name>
    <name type="synonym">Amphioxus</name>
    <dbReference type="NCBI Taxonomy" id="7739"/>
    <lineage>
        <taxon>Eukaryota</taxon>
        <taxon>Metazoa</taxon>
        <taxon>Chordata</taxon>
        <taxon>Cephalochordata</taxon>
        <taxon>Leptocardii</taxon>
        <taxon>Amphioxiformes</taxon>
        <taxon>Branchiostomatidae</taxon>
        <taxon>Branchiostoma</taxon>
    </lineage>
</organism>
<gene>
    <name evidence="3" type="primary">LOC118419612</name>
</gene>
<feature type="compositionally biased region" description="Low complexity" evidence="1">
    <location>
        <begin position="77"/>
        <end position="89"/>
    </location>
</feature>
<dbReference type="PANTHER" id="PTHR28601">
    <property type="entry name" value="COILED-COIL DOMAIN-CONTAINING PROTEIN 24"/>
    <property type="match status" value="1"/>
</dbReference>
<dbReference type="KEGG" id="bfo:118419612"/>
<feature type="region of interest" description="Disordered" evidence="1">
    <location>
        <begin position="137"/>
        <end position="191"/>
    </location>
</feature>
<dbReference type="OrthoDB" id="6022633at2759"/>
<protein>
    <submittedName>
        <fullName evidence="3">Coiled-coil domain-containing protein 24-like</fullName>
    </submittedName>
</protein>
<dbReference type="Pfam" id="PF15669">
    <property type="entry name" value="CCDC24"/>
    <property type="match status" value="1"/>
</dbReference>
<keyword evidence="2" id="KW-1185">Reference proteome</keyword>
<dbReference type="OMA" id="LASTCRW"/>
<feature type="compositionally biased region" description="Low complexity" evidence="1">
    <location>
        <begin position="143"/>
        <end position="166"/>
    </location>
</feature>
<accession>A0A9J7LHT2</accession>
<feature type="region of interest" description="Disordered" evidence="1">
    <location>
        <begin position="77"/>
        <end position="97"/>
    </location>
</feature>
<sequence>MESPISDIEASFDLEAYEPPTSLWQTVEEYVPAGELEEVKGILGTTLVEQCMDLHAEVRTLLEIWQDYRDDTDQLIRTGSGRRSGLRSGQLPEPPRQRELIVDEIKFLLQNLKERANSEGRNVQDLLSKHNPGVIQYATNKATGSRPGTGSRPSTSGSRPSSARSSRSGRETPLRRTATPSSDDDRMSISSGMSDQIDRLQDNLNVSRIDQVVEHLRQTLEQECSVLTQDIAFLQTCLEDEADFRSRASTPATVVEPSLGELKTERSLLEKELQNISNGTRTGAATR</sequence>
<reference evidence="2" key="1">
    <citation type="journal article" date="2020" name="Nat. Ecol. Evol.">
        <title>Deeply conserved synteny resolves early events in vertebrate evolution.</title>
        <authorList>
            <person name="Simakov O."/>
            <person name="Marletaz F."/>
            <person name="Yue J.X."/>
            <person name="O'Connell B."/>
            <person name="Jenkins J."/>
            <person name="Brandt A."/>
            <person name="Calef R."/>
            <person name="Tung C.H."/>
            <person name="Huang T.K."/>
            <person name="Schmutz J."/>
            <person name="Satoh N."/>
            <person name="Yu J.K."/>
            <person name="Putnam N.H."/>
            <person name="Green R.E."/>
            <person name="Rokhsar D.S."/>
        </authorList>
    </citation>
    <scope>NUCLEOTIDE SEQUENCE [LARGE SCALE GENOMIC DNA]</scope>
    <source>
        <strain evidence="2">S238N-H82</strain>
    </source>
</reference>
<name>A0A9J7LHT2_BRAFL</name>
<reference evidence="3" key="2">
    <citation type="submission" date="2025-08" db="UniProtKB">
        <authorList>
            <consortium name="RefSeq"/>
        </authorList>
    </citation>
    <scope>IDENTIFICATION</scope>
    <source>
        <strain evidence="3">S238N-H82</strain>
        <tissue evidence="3">Testes</tissue>
    </source>
</reference>
<dbReference type="RefSeq" id="XP_035681970.1">
    <property type="nucleotide sequence ID" value="XM_035826077.1"/>
</dbReference>
<dbReference type="InterPro" id="IPR031367">
    <property type="entry name" value="CCDC24"/>
</dbReference>
<evidence type="ECO:0000313" key="2">
    <source>
        <dbReference type="Proteomes" id="UP000001554"/>
    </source>
</evidence>
<evidence type="ECO:0000256" key="1">
    <source>
        <dbReference type="SAM" id="MobiDB-lite"/>
    </source>
</evidence>